<keyword evidence="1" id="KW-0812">Transmembrane</keyword>
<organism evidence="2 3">
    <name type="scientific">Streptacidiphilus cavernicola</name>
    <dbReference type="NCBI Taxonomy" id="3342716"/>
    <lineage>
        <taxon>Bacteria</taxon>
        <taxon>Bacillati</taxon>
        <taxon>Actinomycetota</taxon>
        <taxon>Actinomycetes</taxon>
        <taxon>Kitasatosporales</taxon>
        <taxon>Streptomycetaceae</taxon>
        <taxon>Streptacidiphilus</taxon>
    </lineage>
</organism>
<comment type="caution">
    <text evidence="2">The sequence shown here is derived from an EMBL/GenBank/DDBJ whole genome shotgun (WGS) entry which is preliminary data.</text>
</comment>
<keyword evidence="3" id="KW-1185">Reference proteome</keyword>
<dbReference type="RefSeq" id="WP_030262325.1">
    <property type="nucleotide sequence ID" value="NZ_JBHEZZ010000020.1"/>
</dbReference>
<feature type="transmembrane region" description="Helical" evidence="1">
    <location>
        <begin position="50"/>
        <end position="68"/>
    </location>
</feature>
<keyword evidence="1" id="KW-1133">Transmembrane helix</keyword>
<feature type="transmembrane region" description="Helical" evidence="1">
    <location>
        <begin position="20"/>
        <end position="38"/>
    </location>
</feature>
<accession>A0ABV6UVD4</accession>
<protein>
    <submittedName>
        <fullName evidence="2">Uncharacterized protein</fullName>
    </submittedName>
</protein>
<name>A0ABV6UVD4_9ACTN</name>
<keyword evidence="1" id="KW-0472">Membrane</keyword>
<dbReference type="EMBL" id="JBHEZZ010000020">
    <property type="protein sequence ID" value="MFC1405352.1"/>
    <property type="molecule type" value="Genomic_DNA"/>
</dbReference>
<dbReference type="Proteomes" id="UP001592528">
    <property type="component" value="Unassembled WGS sequence"/>
</dbReference>
<reference evidence="2 3" key="1">
    <citation type="submission" date="2024-09" db="EMBL/GenBank/DDBJ databases">
        <authorList>
            <person name="Lee S.D."/>
        </authorList>
    </citation>
    <scope>NUCLEOTIDE SEQUENCE [LARGE SCALE GENOMIC DNA]</scope>
    <source>
        <strain evidence="2 3">N1-5</strain>
    </source>
</reference>
<gene>
    <name evidence="2" type="ORF">ACEZDJ_29115</name>
</gene>
<evidence type="ECO:0000313" key="3">
    <source>
        <dbReference type="Proteomes" id="UP001592528"/>
    </source>
</evidence>
<sequence length="82" mass="8537">MGTGSKAKQLKGFKHSKPGILFGIGGSAFGAFGIVKDVRKAREEGDTLKLVNAAVAALALVTSTALLVRELRRLGDDDILLG</sequence>
<evidence type="ECO:0000313" key="2">
    <source>
        <dbReference type="EMBL" id="MFC1405352.1"/>
    </source>
</evidence>
<evidence type="ECO:0000256" key="1">
    <source>
        <dbReference type="SAM" id="Phobius"/>
    </source>
</evidence>
<proteinExistence type="predicted"/>